<protein>
    <submittedName>
        <fullName evidence="2">Uncharacterized protein</fullName>
    </submittedName>
</protein>
<accession>A0A8J2K674</accession>
<proteinExistence type="predicted"/>
<organism evidence="2 3">
    <name type="scientific">Allacma fusca</name>
    <dbReference type="NCBI Taxonomy" id="39272"/>
    <lineage>
        <taxon>Eukaryota</taxon>
        <taxon>Metazoa</taxon>
        <taxon>Ecdysozoa</taxon>
        <taxon>Arthropoda</taxon>
        <taxon>Hexapoda</taxon>
        <taxon>Collembola</taxon>
        <taxon>Symphypleona</taxon>
        <taxon>Sminthuridae</taxon>
        <taxon>Allacma</taxon>
    </lineage>
</organism>
<sequence>MVPEKYFRRADQPSKPYLGTNTVDSSKRINPQRVSELISTLDDIGDLQEFVALQEWSGCGGVTSCNS</sequence>
<reference evidence="2" key="1">
    <citation type="submission" date="2021-06" db="EMBL/GenBank/DDBJ databases">
        <authorList>
            <person name="Hodson N. C."/>
            <person name="Mongue J. A."/>
            <person name="Jaron S. K."/>
        </authorList>
    </citation>
    <scope>NUCLEOTIDE SEQUENCE</scope>
</reference>
<dbReference type="AlphaFoldDB" id="A0A8J2K674"/>
<evidence type="ECO:0000256" key="1">
    <source>
        <dbReference type="SAM" id="MobiDB-lite"/>
    </source>
</evidence>
<feature type="region of interest" description="Disordered" evidence="1">
    <location>
        <begin position="1"/>
        <end position="25"/>
    </location>
</feature>
<gene>
    <name evidence="2" type="ORF">AFUS01_LOCUS17644</name>
</gene>
<comment type="caution">
    <text evidence="2">The sequence shown here is derived from an EMBL/GenBank/DDBJ whole genome shotgun (WGS) entry which is preliminary data.</text>
</comment>
<evidence type="ECO:0000313" key="2">
    <source>
        <dbReference type="EMBL" id="CAG7728896.1"/>
    </source>
</evidence>
<keyword evidence="3" id="KW-1185">Reference proteome</keyword>
<feature type="compositionally biased region" description="Basic and acidic residues" evidence="1">
    <location>
        <begin position="1"/>
        <end position="12"/>
    </location>
</feature>
<dbReference type="EMBL" id="CAJVCH010170260">
    <property type="protein sequence ID" value="CAG7728896.1"/>
    <property type="molecule type" value="Genomic_DNA"/>
</dbReference>
<dbReference type="Proteomes" id="UP000708208">
    <property type="component" value="Unassembled WGS sequence"/>
</dbReference>
<name>A0A8J2K674_9HEXA</name>
<evidence type="ECO:0000313" key="3">
    <source>
        <dbReference type="Proteomes" id="UP000708208"/>
    </source>
</evidence>